<feature type="domain" description="CdaR GGDEF-like" evidence="3">
    <location>
        <begin position="119"/>
        <end position="259"/>
    </location>
</feature>
<dbReference type="Gene3D" id="1.10.10.2840">
    <property type="entry name" value="PucR C-terminal helix-turn-helix domain"/>
    <property type="match status" value="1"/>
</dbReference>
<sequence length="372" mass="42627">MEKELAERIIHELCKFSTKRYAVCDASGSVLATTEDFSILHNPLDIKGSRSIPIYFEKNKVGYLYMDENLAIVKEFGSVAKSMAELIIQQSYFSDLLTSDEKRLDQIVYDFLNTDSLKHEDFRRITKSFGIKIELDRIAILVEISDPDYLFLYAKEIIEGEREKKIARIKRGIESVLSSFYTRHKENVVCYLGGSNFLILKDMGSDGSGHQDEFKKTLNSLFYDLKQELRTNISVGVGDFNKGIGGLKESYDEAKTALAFGKQIWGKEKIYHFDNFGVVAPLFSGANSDNIGFSRNIIKKLKEHSDLYGSLDCYFKNDLSLSKTSSKLKIHRNTLVYRLERIAEITNLDPRIFNEAFQLQIALILERYNEKP</sequence>
<dbReference type="InterPro" id="IPR025736">
    <property type="entry name" value="PucR_C-HTH_dom"/>
</dbReference>
<evidence type="ECO:0008006" key="5">
    <source>
        <dbReference type="Google" id="ProtNLM"/>
    </source>
</evidence>
<organism evidence="4">
    <name type="scientific">candidate division WWE3 bacterium</name>
    <dbReference type="NCBI Taxonomy" id="2053526"/>
    <lineage>
        <taxon>Bacteria</taxon>
        <taxon>Katanobacteria</taxon>
    </lineage>
</organism>
<dbReference type="PANTHER" id="PTHR33744">
    <property type="entry name" value="CARBOHYDRATE DIACID REGULATOR"/>
    <property type="match status" value="1"/>
</dbReference>
<comment type="caution">
    <text evidence="4">The sequence shown here is derived from an EMBL/GenBank/DDBJ whole genome shotgun (WGS) entry which is preliminary data.</text>
</comment>
<dbReference type="PANTHER" id="PTHR33744:SF16">
    <property type="entry name" value="CARBOHYDRATE DIACID REGULATOR"/>
    <property type="match status" value="1"/>
</dbReference>
<dbReference type="AlphaFoldDB" id="A0A7C4XNP1"/>
<proteinExistence type="inferred from homology"/>
<evidence type="ECO:0000259" key="2">
    <source>
        <dbReference type="Pfam" id="PF13556"/>
    </source>
</evidence>
<dbReference type="Pfam" id="PF13556">
    <property type="entry name" value="HTH_30"/>
    <property type="match status" value="1"/>
</dbReference>
<name>A0A7C4XNP1_UNCKA</name>
<dbReference type="InterPro" id="IPR041522">
    <property type="entry name" value="CdaR_GGDEF"/>
</dbReference>
<comment type="similarity">
    <text evidence="1">Belongs to the CdaR family.</text>
</comment>
<dbReference type="EMBL" id="DSRT01000123">
    <property type="protein sequence ID" value="HGW29733.1"/>
    <property type="molecule type" value="Genomic_DNA"/>
</dbReference>
<feature type="domain" description="PucR C-terminal helix-turn-helix" evidence="2">
    <location>
        <begin position="309"/>
        <end position="364"/>
    </location>
</feature>
<dbReference type="Pfam" id="PF17853">
    <property type="entry name" value="GGDEF_2"/>
    <property type="match status" value="1"/>
</dbReference>
<accession>A0A7C4XNP1</accession>
<dbReference type="InterPro" id="IPR042070">
    <property type="entry name" value="PucR_C-HTH_sf"/>
</dbReference>
<reference evidence="4" key="1">
    <citation type="journal article" date="2020" name="mSystems">
        <title>Genome- and Community-Level Interaction Insights into Carbon Utilization and Element Cycling Functions of Hydrothermarchaeota in Hydrothermal Sediment.</title>
        <authorList>
            <person name="Zhou Z."/>
            <person name="Liu Y."/>
            <person name="Xu W."/>
            <person name="Pan J."/>
            <person name="Luo Z.H."/>
            <person name="Li M."/>
        </authorList>
    </citation>
    <scope>NUCLEOTIDE SEQUENCE [LARGE SCALE GENOMIC DNA]</scope>
    <source>
        <strain evidence="4">SpSt-417</strain>
    </source>
</reference>
<evidence type="ECO:0000259" key="3">
    <source>
        <dbReference type="Pfam" id="PF17853"/>
    </source>
</evidence>
<dbReference type="InterPro" id="IPR051448">
    <property type="entry name" value="CdaR-like_regulators"/>
</dbReference>
<gene>
    <name evidence="4" type="ORF">ENR63_02320</name>
</gene>
<protein>
    <recommendedName>
        <fullName evidence="5">PucR family transcriptional regulator</fullName>
    </recommendedName>
</protein>
<evidence type="ECO:0000313" key="4">
    <source>
        <dbReference type="EMBL" id="HGW29733.1"/>
    </source>
</evidence>
<evidence type="ECO:0000256" key="1">
    <source>
        <dbReference type="ARBA" id="ARBA00006754"/>
    </source>
</evidence>